<comment type="caution">
    <text evidence="2">The sequence shown here is derived from an EMBL/GenBank/DDBJ whole genome shotgun (WGS) entry which is preliminary data.</text>
</comment>
<dbReference type="Proteomes" id="UP000632138">
    <property type="component" value="Unassembled WGS sequence"/>
</dbReference>
<feature type="region of interest" description="Disordered" evidence="1">
    <location>
        <begin position="235"/>
        <end position="268"/>
    </location>
</feature>
<dbReference type="RefSeq" id="WP_203382759.1">
    <property type="nucleotide sequence ID" value="NZ_JAENHP010000025.1"/>
</dbReference>
<gene>
    <name evidence="2" type="ORF">JIG36_43615</name>
</gene>
<evidence type="ECO:0000313" key="3">
    <source>
        <dbReference type="Proteomes" id="UP000632138"/>
    </source>
</evidence>
<reference evidence="2 3" key="1">
    <citation type="submission" date="2021-01" db="EMBL/GenBank/DDBJ databases">
        <title>Actinoplanes sp. nov. LDG1-06 isolated from lichen.</title>
        <authorList>
            <person name="Saeng-In P."/>
            <person name="Phongsopitanun W."/>
            <person name="Kanchanasin P."/>
            <person name="Yuki M."/>
            <person name="Kudo T."/>
            <person name="Ohkuma M."/>
            <person name="Tanasupawat S."/>
        </authorList>
    </citation>
    <scope>NUCLEOTIDE SEQUENCE [LARGE SCALE GENOMIC DNA]</scope>
    <source>
        <strain evidence="2 3">LDG1-06</strain>
    </source>
</reference>
<keyword evidence="3" id="KW-1185">Reference proteome</keyword>
<sequence length="268" mass="28192">MSQGWVTTTDVRKFLAAAGDFLRADPVGNTLLLTEAAYPTAEERLFGWWGSPATGAFLRAPRHAPVLTPLPDDAWTPLASVLPGVTGLGVDTRSLDQARTTWPGLEEQVRITISRLATPPPPPGKGARRATLDDRDLLVRWYHELMAANPGDPSDLAYVVDFPLSYGGLTLWEVDGVPTAMAGRTPVIAGMTRVGATYAPDGRTDAVFAAACAEAATVATDVVLLTTAPGGKRGFEPVGSRSMLRAMTPETPATPTRKPPPPGAPGSA</sequence>
<name>A0ABS2ARP7_9ACTN</name>
<proteinExistence type="predicted"/>
<dbReference type="EMBL" id="JAENHP010000025">
    <property type="protein sequence ID" value="MBM2622413.1"/>
    <property type="molecule type" value="Genomic_DNA"/>
</dbReference>
<accession>A0ABS2ARP7</accession>
<evidence type="ECO:0000313" key="2">
    <source>
        <dbReference type="EMBL" id="MBM2622413.1"/>
    </source>
</evidence>
<organism evidence="2 3">
    <name type="scientific">Paractinoplanes ovalisporus</name>
    <dbReference type="NCBI Taxonomy" id="2810368"/>
    <lineage>
        <taxon>Bacteria</taxon>
        <taxon>Bacillati</taxon>
        <taxon>Actinomycetota</taxon>
        <taxon>Actinomycetes</taxon>
        <taxon>Micromonosporales</taxon>
        <taxon>Micromonosporaceae</taxon>
        <taxon>Paractinoplanes</taxon>
    </lineage>
</organism>
<feature type="compositionally biased region" description="Pro residues" evidence="1">
    <location>
        <begin position="257"/>
        <end position="268"/>
    </location>
</feature>
<evidence type="ECO:0008006" key="4">
    <source>
        <dbReference type="Google" id="ProtNLM"/>
    </source>
</evidence>
<protein>
    <recommendedName>
        <fullName evidence="4">GNAT family N-acetyltransferase</fullName>
    </recommendedName>
</protein>
<evidence type="ECO:0000256" key="1">
    <source>
        <dbReference type="SAM" id="MobiDB-lite"/>
    </source>
</evidence>